<sequence>MQAFLRRWSHIRSHNTSFSFSRSFAATNLRMASSTATALYALTVSASPSSQGPEDASKKAHHCKNGFDNPWDSWNAPFNKHGQVLWRFVSGKANRPDTTPPTVPVQKPDFLPSRETSTLRATWLGHACYYVEFPGGLRVLFDPVFEDRCSPLSWIGPKRYTEPPCEIKDIPTIDAVVISHNHYDHLSLPTVKDIHKRHPNCHFFVPLGNKTWFINSGILNVTELDWWDERDILLSPSQSASRVEDTAGDASSKPADIKARIGCLPCQHFSARTPFDRCKTLWASWYVESGGRKVYFAGDTGYRTVPELPDGVDDHAPEYNFPSCPAFKQVGEFRGPFDLGLIPIGAYDPRFFMSAIHSDPHDAVEIFQDTKCKKALGMHWGTWVLTEEDVLEPPKKLKEALKKHEIPETGVFDVCDIGESREY</sequence>
<gene>
    <name evidence="2" type="ORF">BJX67DRAFT_363168</name>
</gene>
<dbReference type="Proteomes" id="UP001610432">
    <property type="component" value="Unassembled WGS sequence"/>
</dbReference>
<name>A0ABR4LGK6_9EURO</name>
<dbReference type="InterPro" id="IPR036866">
    <property type="entry name" value="RibonucZ/Hydroxyglut_hydro"/>
</dbReference>
<proteinExistence type="predicted"/>
<accession>A0ABR4LGK6</accession>
<protein>
    <submittedName>
        <fullName evidence="2">Beta-lactamase superfamily domain-containing protein</fullName>
    </submittedName>
</protein>
<dbReference type="EMBL" id="JBFXLQ010000049">
    <property type="protein sequence ID" value="KAL2863674.1"/>
    <property type="molecule type" value="Genomic_DNA"/>
</dbReference>
<dbReference type="Gene3D" id="3.60.15.10">
    <property type="entry name" value="Ribonuclease Z/Hydroxyacylglutathione hydrolase-like"/>
    <property type="match status" value="1"/>
</dbReference>
<evidence type="ECO:0000313" key="3">
    <source>
        <dbReference type="Proteomes" id="UP001610432"/>
    </source>
</evidence>
<evidence type="ECO:0000313" key="2">
    <source>
        <dbReference type="EMBL" id="KAL2863674.1"/>
    </source>
</evidence>
<organism evidence="2 3">
    <name type="scientific">Aspergillus lucknowensis</name>
    <dbReference type="NCBI Taxonomy" id="176173"/>
    <lineage>
        <taxon>Eukaryota</taxon>
        <taxon>Fungi</taxon>
        <taxon>Dikarya</taxon>
        <taxon>Ascomycota</taxon>
        <taxon>Pezizomycotina</taxon>
        <taxon>Eurotiomycetes</taxon>
        <taxon>Eurotiomycetidae</taxon>
        <taxon>Eurotiales</taxon>
        <taxon>Aspergillaceae</taxon>
        <taxon>Aspergillus</taxon>
        <taxon>Aspergillus subgen. Nidulantes</taxon>
    </lineage>
</organism>
<dbReference type="PANTHER" id="PTHR15032:SF4">
    <property type="entry name" value="N-ACYL-PHOSPHATIDYLETHANOLAMINE-HYDROLYZING PHOSPHOLIPASE D"/>
    <property type="match status" value="1"/>
</dbReference>
<dbReference type="GeneID" id="98145138"/>
<evidence type="ECO:0000259" key="1">
    <source>
        <dbReference type="Pfam" id="PF12706"/>
    </source>
</evidence>
<dbReference type="Pfam" id="PF12706">
    <property type="entry name" value="Lactamase_B_2"/>
    <property type="match status" value="1"/>
</dbReference>
<dbReference type="RefSeq" id="XP_070882653.1">
    <property type="nucleotide sequence ID" value="XM_071030066.1"/>
</dbReference>
<dbReference type="PANTHER" id="PTHR15032">
    <property type="entry name" value="N-ACYL-PHOSPHATIDYLETHANOLAMINE-HYDROLYZING PHOSPHOLIPASE D"/>
    <property type="match status" value="1"/>
</dbReference>
<keyword evidence="3" id="KW-1185">Reference proteome</keyword>
<dbReference type="InterPro" id="IPR001279">
    <property type="entry name" value="Metallo-B-lactamas"/>
</dbReference>
<comment type="caution">
    <text evidence="2">The sequence shown here is derived from an EMBL/GenBank/DDBJ whole genome shotgun (WGS) entry which is preliminary data.</text>
</comment>
<dbReference type="SUPFAM" id="SSF56281">
    <property type="entry name" value="Metallo-hydrolase/oxidoreductase"/>
    <property type="match status" value="1"/>
</dbReference>
<feature type="domain" description="Metallo-beta-lactamase" evidence="1">
    <location>
        <begin position="138"/>
        <end position="380"/>
    </location>
</feature>
<reference evidence="2 3" key="1">
    <citation type="submission" date="2024-07" db="EMBL/GenBank/DDBJ databases">
        <title>Section-level genome sequencing and comparative genomics of Aspergillus sections Usti and Cavernicolus.</title>
        <authorList>
            <consortium name="Lawrence Berkeley National Laboratory"/>
            <person name="Nybo J.L."/>
            <person name="Vesth T.C."/>
            <person name="Theobald S."/>
            <person name="Frisvad J.C."/>
            <person name="Larsen T.O."/>
            <person name="Kjaerboelling I."/>
            <person name="Rothschild-Mancinelli K."/>
            <person name="Lyhne E.K."/>
            <person name="Kogle M.E."/>
            <person name="Barry K."/>
            <person name="Clum A."/>
            <person name="Na H."/>
            <person name="Ledsgaard L."/>
            <person name="Lin J."/>
            <person name="Lipzen A."/>
            <person name="Kuo A."/>
            <person name="Riley R."/>
            <person name="Mondo S."/>
            <person name="Labutti K."/>
            <person name="Haridas S."/>
            <person name="Pangalinan J."/>
            <person name="Salamov A.A."/>
            <person name="Simmons B.A."/>
            <person name="Magnuson J.K."/>
            <person name="Chen J."/>
            <person name="Drula E."/>
            <person name="Henrissat B."/>
            <person name="Wiebenga A."/>
            <person name="Lubbers R.J."/>
            <person name="Gomes A.C."/>
            <person name="Macurrencykelacurrency M.R."/>
            <person name="Stajich J."/>
            <person name="Grigoriev I.V."/>
            <person name="Mortensen U.H."/>
            <person name="De Vries R.P."/>
            <person name="Baker S.E."/>
            <person name="Andersen M.R."/>
        </authorList>
    </citation>
    <scope>NUCLEOTIDE SEQUENCE [LARGE SCALE GENOMIC DNA]</scope>
    <source>
        <strain evidence="2 3">CBS 449.75</strain>
    </source>
</reference>